<organism evidence="2 3">
    <name type="scientific">Microbacterium terregens</name>
    <dbReference type="NCBI Taxonomy" id="69363"/>
    <lineage>
        <taxon>Bacteria</taxon>
        <taxon>Bacillati</taxon>
        <taxon>Actinomycetota</taxon>
        <taxon>Actinomycetes</taxon>
        <taxon>Micrococcales</taxon>
        <taxon>Microbacteriaceae</taxon>
        <taxon>Microbacterium</taxon>
    </lineage>
</organism>
<dbReference type="Proteomes" id="UP001589611">
    <property type="component" value="Unassembled WGS sequence"/>
</dbReference>
<accession>A0ABV5SV82</accession>
<reference evidence="2 3" key="1">
    <citation type="submission" date="2024-09" db="EMBL/GenBank/DDBJ databases">
        <authorList>
            <person name="Sun Q."/>
            <person name="Mori K."/>
        </authorList>
    </citation>
    <scope>NUCLEOTIDE SEQUENCE [LARGE SCALE GENOMIC DNA]</scope>
    <source>
        <strain evidence="2 3">JCM 1342</strain>
    </source>
</reference>
<sequence length="271" mass="28184">MAEVPAGDAPHAERSELDVLRRRAYGPDADIFDDPRAVSRLSALEERARMRRELSAAASDETGRPPVPTIAAPETPAPDAGVVPASVPVARSTGRRPRGHTALLAGTAVLAVVLGAAAWGSHRFETLPSGYAKTAAVALENRALSYEVGYERYLDGLRDQLLAAPGMQQIAGRLIREQLRPYGALYGRSVGVGPTVDAQICMVVVGDPEPSIACVPVDGARSDPVSVVLPSGHAGSAGENTAPEKPVRYTLLPSGGVVAVPASAVPPPGWQ</sequence>
<proteinExistence type="predicted"/>
<keyword evidence="3" id="KW-1185">Reference proteome</keyword>
<comment type="caution">
    <text evidence="2">The sequence shown here is derived from an EMBL/GenBank/DDBJ whole genome shotgun (WGS) entry which is preliminary data.</text>
</comment>
<dbReference type="RefSeq" id="WP_344710556.1">
    <property type="nucleotide sequence ID" value="NZ_BAAAWH010000001.1"/>
</dbReference>
<gene>
    <name evidence="2" type="ORF">ACFFPJ_00460</name>
</gene>
<name>A0ABV5SV82_9MICO</name>
<evidence type="ECO:0000313" key="2">
    <source>
        <dbReference type="EMBL" id="MFB9644261.1"/>
    </source>
</evidence>
<dbReference type="EMBL" id="JBHMBE010000001">
    <property type="protein sequence ID" value="MFB9644261.1"/>
    <property type="molecule type" value="Genomic_DNA"/>
</dbReference>
<evidence type="ECO:0000313" key="3">
    <source>
        <dbReference type="Proteomes" id="UP001589611"/>
    </source>
</evidence>
<feature type="region of interest" description="Disordered" evidence="1">
    <location>
        <begin position="52"/>
        <end position="84"/>
    </location>
</feature>
<evidence type="ECO:0000256" key="1">
    <source>
        <dbReference type="SAM" id="MobiDB-lite"/>
    </source>
</evidence>
<protein>
    <submittedName>
        <fullName evidence="2">Uncharacterized protein</fullName>
    </submittedName>
</protein>